<organism evidence="1 2">
    <name type="scientific">Willisornis vidua</name>
    <name type="common">Xingu scale-backed antbird</name>
    <dbReference type="NCBI Taxonomy" id="1566151"/>
    <lineage>
        <taxon>Eukaryota</taxon>
        <taxon>Metazoa</taxon>
        <taxon>Chordata</taxon>
        <taxon>Craniata</taxon>
        <taxon>Vertebrata</taxon>
        <taxon>Euteleostomi</taxon>
        <taxon>Archelosauria</taxon>
        <taxon>Archosauria</taxon>
        <taxon>Dinosauria</taxon>
        <taxon>Saurischia</taxon>
        <taxon>Theropoda</taxon>
        <taxon>Coelurosauria</taxon>
        <taxon>Aves</taxon>
        <taxon>Neognathae</taxon>
        <taxon>Neoaves</taxon>
        <taxon>Telluraves</taxon>
        <taxon>Australaves</taxon>
        <taxon>Passeriformes</taxon>
        <taxon>Thamnophilidae</taxon>
        <taxon>Willisornis</taxon>
    </lineage>
</organism>
<reference evidence="1" key="1">
    <citation type="submission" date="2019-10" db="EMBL/GenBank/DDBJ databases">
        <authorList>
            <person name="Soares A.E.R."/>
            <person name="Aleixo A."/>
            <person name="Schneider P."/>
            <person name="Miyaki C.Y."/>
            <person name="Schneider M.P."/>
            <person name="Mello C."/>
            <person name="Vasconcelos A.T.R."/>
        </authorList>
    </citation>
    <scope>NUCLEOTIDE SEQUENCE</scope>
    <source>
        <tissue evidence="1">Muscle</tissue>
    </source>
</reference>
<dbReference type="EMBL" id="WHWB01033911">
    <property type="protein sequence ID" value="KAJ7415763.1"/>
    <property type="molecule type" value="Genomic_DNA"/>
</dbReference>
<comment type="caution">
    <text evidence="1">The sequence shown here is derived from an EMBL/GenBank/DDBJ whole genome shotgun (WGS) entry which is preliminary data.</text>
</comment>
<name>A0ABQ9DC51_9PASS</name>
<evidence type="ECO:0000313" key="1">
    <source>
        <dbReference type="EMBL" id="KAJ7415763.1"/>
    </source>
</evidence>
<keyword evidence="2" id="KW-1185">Reference proteome</keyword>
<sequence length="89" mass="9514">MLKQGPGRTCGAMGRGAHAGAGLLAGLVTPLGTHLSLKDLHPVEGTHIGSVYDELNPVGKIHVEEVCRELFSCERDPTPEQKKSVRTKE</sequence>
<proteinExistence type="predicted"/>
<accession>A0ABQ9DC51</accession>
<gene>
    <name evidence="1" type="ORF">WISP_76221</name>
</gene>
<evidence type="ECO:0000313" key="2">
    <source>
        <dbReference type="Proteomes" id="UP001145742"/>
    </source>
</evidence>
<protein>
    <submittedName>
        <fullName evidence="1">Uncharacterized protein</fullName>
    </submittedName>
</protein>
<dbReference type="Proteomes" id="UP001145742">
    <property type="component" value="Unassembled WGS sequence"/>
</dbReference>